<reference evidence="2 3" key="1">
    <citation type="submission" date="2023-10" db="EMBL/GenBank/DDBJ databases">
        <title>Surface-active antibiotics is a multifunctional adaptation for post-fire microbes.</title>
        <authorList>
            <person name="Liu M.D."/>
            <person name="Du Y."/>
            <person name="Koupaei S.K."/>
            <person name="Kim N.R."/>
            <person name="Zhang W."/>
            <person name="Traxler M.F."/>
        </authorList>
    </citation>
    <scope>NUCLEOTIDE SEQUENCE [LARGE SCALE GENOMIC DNA]</scope>
    <source>
        <strain evidence="2 3">F3</strain>
    </source>
</reference>
<feature type="region of interest" description="Disordered" evidence="1">
    <location>
        <begin position="29"/>
        <end position="64"/>
    </location>
</feature>
<evidence type="ECO:0000313" key="3">
    <source>
        <dbReference type="Proteomes" id="UP001302652"/>
    </source>
</evidence>
<dbReference type="EMBL" id="CP136513">
    <property type="protein sequence ID" value="WOD19536.1"/>
    <property type="molecule type" value="Genomic_DNA"/>
</dbReference>
<gene>
    <name evidence="2" type="ORF">RW095_25215</name>
</gene>
<dbReference type="RefSeq" id="WP_317021615.1">
    <property type="nucleotide sequence ID" value="NZ_CP136513.1"/>
</dbReference>
<evidence type="ECO:0000256" key="1">
    <source>
        <dbReference type="SAM" id="MobiDB-lite"/>
    </source>
</evidence>
<evidence type="ECO:0000313" key="2">
    <source>
        <dbReference type="EMBL" id="WOD19536.1"/>
    </source>
</evidence>
<accession>A0ABZ0ESF4</accession>
<proteinExistence type="predicted"/>
<keyword evidence="3" id="KW-1185">Reference proteome</keyword>
<protein>
    <submittedName>
        <fullName evidence="2">Uncharacterized protein</fullName>
    </submittedName>
</protein>
<sequence length="64" mass="7174">MALMKNGAPFAGRAIFICDSEREMFVAGSHPSRDAKSAQKKSRRFAGQTIRRSTYRSVRPIETV</sequence>
<dbReference type="Proteomes" id="UP001302652">
    <property type="component" value="Chromosome 1"/>
</dbReference>
<name>A0ABZ0ESF4_9BURK</name>
<organism evidence="2 3">
    <name type="scientific">Paraburkholderia kirstenboschensis</name>
    <dbReference type="NCBI Taxonomy" id="1245436"/>
    <lineage>
        <taxon>Bacteria</taxon>
        <taxon>Pseudomonadati</taxon>
        <taxon>Pseudomonadota</taxon>
        <taxon>Betaproteobacteria</taxon>
        <taxon>Burkholderiales</taxon>
        <taxon>Burkholderiaceae</taxon>
        <taxon>Paraburkholderia</taxon>
    </lineage>
</organism>